<proteinExistence type="predicted"/>
<keyword evidence="4" id="KW-1185">Reference proteome</keyword>
<protein>
    <submittedName>
        <fullName evidence="3">Uncharacterized protein</fullName>
    </submittedName>
</protein>
<name>A0A9Q3HYJ3_9BASI</name>
<sequence>MPSILLFLWPLIFSKAFNCYITLTARESTSNVREVADIYRLPPITAFHLPTPHPPTEQPLTEHPPTDPSLSEDPEFHNHEYIVFLITMGHQNSQLRSRAPKHPIFQGLYTVVSLRMNPNSHERCVTFSGNINQADHLKKLSSDNDVTFATPQLNWFSQLWEQSTSSYSKRLLDIHSAFRYLLDSKEVSPQEVAEWIDMFARITHIYHDNFQTLGLEALMRCGLYSLLVKFEGFPNEFLALKDYIHTLIELLEKRFASVKLRFRSVWLLELLFPDYGISSTMGNYETFVKETSYDSQFRAFHNLVAQKDSAQIQEKIDKLIQMSRKDSRGVSAASKTAAIIFLYHLATQKENNTLHLAAVHAIGFLKEKRSKNLFPHDSKLVKWIFTTIVKKAPEKHGSV</sequence>
<reference evidence="3" key="1">
    <citation type="submission" date="2021-03" db="EMBL/GenBank/DDBJ databases">
        <title>Draft genome sequence of rust myrtle Austropuccinia psidii MF-1, a brazilian biotype.</title>
        <authorList>
            <person name="Quecine M.C."/>
            <person name="Pachon D.M.R."/>
            <person name="Bonatelli M.L."/>
            <person name="Correr F.H."/>
            <person name="Franceschini L.M."/>
            <person name="Leite T.F."/>
            <person name="Margarido G.R.A."/>
            <person name="Almeida C.A."/>
            <person name="Ferrarezi J.A."/>
            <person name="Labate C.A."/>
        </authorList>
    </citation>
    <scope>NUCLEOTIDE SEQUENCE</scope>
    <source>
        <strain evidence="3">MF-1</strain>
    </source>
</reference>
<gene>
    <name evidence="3" type="ORF">O181_059339</name>
</gene>
<evidence type="ECO:0000313" key="3">
    <source>
        <dbReference type="EMBL" id="MBW0519624.1"/>
    </source>
</evidence>
<feature type="region of interest" description="Disordered" evidence="1">
    <location>
        <begin position="50"/>
        <end position="72"/>
    </location>
</feature>
<comment type="caution">
    <text evidence="3">The sequence shown here is derived from an EMBL/GenBank/DDBJ whole genome shotgun (WGS) entry which is preliminary data.</text>
</comment>
<dbReference type="Proteomes" id="UP000765509">
    <property type="component" value="Unassembled WGS sequence"/>
</dbReference>
<keyword evidence="2" id="KW-0732">Signal</keyword>
<evidence type="ECO:0000256" key="1">
    <source>
        <dbReference type="SAM" id="MobiDB-lite"/>
    </source>
</evidence>
<dbReference type="EMBL" id="AVOT02027531">
    <property type="protein sequence ID" value="MBW0519624.1"/>
    <property type="molecule type" value="Genomic_DNA"/>
</dbReference>
<feature type="chain" id="PRO_5040280844" evidence="2">
    <location>
        <begin position="17"/>
        <end position="399"/>
    </location>
</feature>
<dbReference type="AlphaFoldDB" id="A0A9Q3HYJ3"/>
<organism evidence="3 4">
    <name type="scientific">Austropuccinia psidii MF-1</name>
    <dbReference type="NCBI Taxonomy" id="1389203"/>
    <lineage>
        <taxon>Eukaryota</taxon>
        <taxon>Fungi</taxon>
        <taxon>Dikarya</taxon>
        <taxon>Basidiomycota</taxon>
        <taxon>Pucciniomycotina</taxon>
        <taxon>Pucciniomycetes</taxon>
        <taxon>Pucciniales</taxon>
        <taxon>Sphaerophragmiaceae</taxon>
        <taxon>Austropuccinia</taxon>
    </lineage>
</organism>
<feature type="signal peptide" evidence="2">
    <location>
        <begin position="1"/>
        <end position="16"/>
    </location>
</feature>
<evidence type="ECO:0000313" key="4">
    <source>
        <dbReference type="Proteomes" id="UP000765509"/>
    </source>
</evidence>
<evidence type="ECO:0000256" key="2">
    <source>
        <dbReference type="SAM" id="SignalP"/>
    </source>
</evidence>
<accession>A0A9Q3HYJ3</accession>